<dbReference type="RefSeq" id="WP_377164406.1">
    <property type="nucleotide sequence ID" value="NZ_JBHSMQ010000002.1"/>
</dbReference>
<dbReference type="Gene3D" id="3.20.20.150">
    <property type="entry name" value="Divalent-metal-dependent TIM barrel enzymes"/>
    <property type="match status" value="1"/>
</dbReference>
<feature type="domain" description="Xylose isomerase-like TIM barrel" evidence="1">
    <location>
        <begin position="78"/>
        <end position="272"/>
    </location>
</feature>
<evidence type="ECO:0000313" key="3">
    <source>
        <dbReference type="Proteomes" id="UP001596052"/>
    </source>
</evidence>
<dbReference type="PANTHER" id="PTHR12110:SF41">
    <property type="entry name" value="INOSOSE DEHYDRATASE"/>
    <property type="match status" value="1"/>
</dbReference>
<dbReference type="GO" id="GO:0016853">
    <property type="term" value="F:isomerase activity"/>
    <property type="evidence" value="ECO:0007669"/>
    <property type="project" value="UniProtKB-KW"/>
</dbReference>
<protein>
    <submittedName>
        <fullName evidence="2">Sugar phosphate isomerase/epimerase family protein</fullName>
    </submittedName>
</protein>
<name>A0ABW0KPA1_9BACT</name>
<evidence type="ECO:0000259" key="1">
    <source>
        <dbReference type="Pfam" id="PF01261"/>
    </source>
</evidence>
<dbReference type="EMBL" id="JBHSMQ010000002">
    <property type="protein sequence ID" value="MFC5454381.1"/>
    <property type="molecule type" value="Genomic_DNA"/>
</dbReference>
<dbReference type="SUPFAM" id="SSF51658">
    <property type="entry name" value="Xylose isomerase-like"/>
    <property type="match status" value="1"/>
</dbReference>
<comment type="caution">
    <text evidence="2">The sequence shown here is derived from an EMBL/GenBank/DDBJ whole genome shotgun (WGS) entry which is preliminary data.</text>
</comment>
<dbReference type="Pfam" id="PF01261">
    <property type="entry name" value="AP_endonuc_2"/>
    <property type="match status" value="1"/>
</dbReference>
<keyword evidence="3" id="KW-1185">Reference proteome</keyword>
<dbReference type="InterPro" id="IPR013022">
    <property type="entry name" value="Xyl_isomerase-like_TIM-brl"/>
</dbReference>
<dbReference type="InterPro" id="IPR006311">
    <property type="entry name" value="TAT_signal"/>
</dbReference>
<organism evidence="2 3">
    <name type="scientific">Prosthecobacter fluviatilis</name>
    <dbReference type="NCBI Taxonomy" id="445931"/>
    <lineage>
        <taxon>Bacteria</taxon>
        <taxon>Pseudomonadati</taxon>
        <taxon>Verrucomicrobiota</taxon>
        <taxon>Verrucomicrobiia</taxon>
        <taxon>Verrucomicrobiales</taxon>
        <taxon>Verrucomicrobiaceae</taxon>
        <taxon>Prosthecobacter</taxon>
    </lineage>
</organism>
<dbReference type="PANTHER" id="PTHR12110">
    <property type="entry name" value="HYDROXYPYRUVATE ISOMERASE"/>
    <property type="match status" value="1"/>
</dbReference>
<keyword evidence="2" id="KW-0413">Isomerase</keyword>
<dbReference type="PROSITE" id="PS51318">
    <property type="entry name" value="TAT"/>
    <property type="match status" value="1"/>
</dbReference>
<sequence length="292" mass="32170">MKSQPVSRRSFLGTAVAAATGFTLPRFASAVEKPNSVFNGVRIGCITYSYRSMAKTAEETLKALVEDGLSETELMGGPTQLYAGLKGGKITDAERELQLAKCAEMRKMYNDAGVNIHIHKMGFGQSDEEIEFNFLVAKALGCAAVTTERNAILAARVAPFADKHKIWVGFHNHTNNLPEMDKFDSILDLGQYIGFNLDIGHYVAGTQGKSPIPVLEKYHDRITNLHLKDRTADGGNVPWGTGQTPIKEVLQLMKKEKWTFPAEIELEYKIPEGSDAIAEVKKCVQYCKEALA</sequence>
<dbReference type="InterPro" id="IPR036237">
    <property type="entry name" value="Xyl_isomerase-like_sf"/>
</dbReference>
<dbReference type="InterPro" id="IPR050312">
    <property type="entry name" value="IolE/XylAMocC-like"/>
</dbReference>
<dbReference type="Proteomes" id="UP001596052">
    <property type="component" value="Unassembled WGS sequence"/>
</dbReference>
<reference evidence="3" key="1">
    <citation type="journal article" date="2019" name="Int. J. Syst. Evol. Microbiol.">
        <title>The Global Catalogue of Microorganisms (GCM) 10K type strain sequencing project: providing services to taxonomists for standard genome sequencing and annotation.</title>
        <authorList>
            <consortium name="The Broad Institute Genomics Platform"/>
            <consortium name="The Broad Institute Genome Sequencing Center for Infectious Disease"/>
            <person name="Wu L."/>
            <person name="Ma J."/>
        </authorList>
    </citation>
    <scope>NUCLEOTIDE SEQUENCE [LARGE SCALE GENOMIC DNA]</scope>
    <source>
        <strain evidence="3">CGMCC 4.1469</strain>
    </source>
</reference>
<proteinExistence type="predicted"/>
<evidence type="ECO:0000313" key="2">
    <source>
        <dbReference type="EMBL" id="MFC5454381.1"/>
    </source>
</evidence>
<gene>
    <name evidence="2" type="ORF">ACFQDI_05890</name>
</gene>
<accession>A0ABW0KPA1</accession>